<dbReference type="RefSeq" id="WP_005824308.1">
    <property type="nucleotide sequence ID" value="NZ_CP029206.1"/>
</dbReference>
<evidence type="ECO:0000256" key="9">
    <source>
        <dbReference type="RuleBase" id="RU363032"/>
    </source>
</evidence>
<dbReference type="EMBL" id="CP029206">
    <property type="protein sequence ID" value="AWI51714.1"/>
    <property type="molecule type" value="Genomic_DNA"/>
</dbReference>
<evidence type="ECO:0000256" key="5">
    <source>
        <dbReference type="ARBA" id="ARBA00022692"/>
    </source>
</evidence>
<dbReference type="InterPro" id="IPR035906">
    <property type="entry name" value="MetI-like_sf"/>
</dbReference>
<keyword evidence="4" id="KW-0997">Cell inner membrane</keyword>
<dbReference type="AlphaFoldDB" id="A0A2U8FMV5"/>
<dbReference type="Pfam" id="PF12911">
    <property type="entry name" value="OppC_N"/>
    <property type="match status" value="1"/>
</dbReference>
<feature type="transmembrane region" description="Helical" evidence="9">
    <location>
        <begin position="28"/>
        <end position="50"/>
    </location>
</feature>
<feature type="transmembrane region" description="Helical" evidence="9">
    <location>
        <begin position="220"/>
        <end position="241"/>
    </location>
</feature>
<dbReference type="PANTHER" id="PTHR43386">
    <property type="entry name" value="OLIGOPEPTIDE TRANSPORT SYSTEM PERMEASE PROTEIN APPC"/>
    <property type="match status" value="1"/>
</dbReference>
<proteinExistence type="inferred from homology"/>
<dbReference type="CDD" id="cd06261">
    <property type="entry name" value="TM_PBP2"/>
    <property type="match status" value="1"/>
</dbReference>
<keyword evidence="2 9" id="KW-0813">Transport</keyword>
<dbReference type="InterPro" id="IPR000515">
    <property type="entry name" value="MetI-like"/>
</dbReference>
<dbReference type="PROSITE" id="PS50928">
    <property type="entry name" value="ABC_TM1"/>
    <property type="match status" value="1"/>
</dbReference>
<dbReference type="Gene3D" id="1.10.3720.10">
    <property type="entry name" value="MetI-like"/>
    <property type="match status" value="1"/>
</dbReference>
<dbReference type="PANTHER" id="PTHR43386:SF5">
    <property type="entry name" value="PUTRESCINE EXPORT SYSTEM PERMEASE PROTEIN SAPC"/>
    <property type="match status" value="1"/>
</dbReference>
<feature type="transmembrane region" description="Helical" evidence="9">
    <location>
        <begin position="261"/>
        <end position="283"/>
    </location>
</feature>
<dbReference type="GO" id="GO:0055085">
    <property type="term" value="P:transmembrane transport"/>
    <property type="evidence" value="ECO:0007669"/>
    <property type="project" value="InterPro"/>
</dbReference>
<feature type="transmembrane region" description="Helical" evidence="9">
    <location>
        <begin position="134"/>
        <end position="153"/>
    </location>
</feature>
<dbReference type="GO" id="GO:0005886">
    <property type="term" value="C:plasma membrane"/>
    <property type="evidence" value="ECO:0007669"/>
    <property type="project" value="UniProtKB-SubCell"/>
</dbReference>
<keyword evidence="6 9" id="KW-1133">Transmembrane helix</keyword>
<dbReference type="InterPro" id="IPR050366">
    <property type="entry name" value="BP-dependent_transpt_permease"/>
</dbReference>
<dbReference type="InterPro" id="IPR025966">
    <property type="entry name" value="OppC_N"/>
</dbReference>
<evidence type="ECO:0000256" key="8">
    <source>
        <dbReference type="ARBA" id="ARBA00024202"/>
    </source>
</evidence>
<keyword evidence="12" id="KW-1185">Reference proteome</keyword>
<gene>
    <name evidence="11" type="ORF">DDU33_09560</name>
</gene>
<keyword evidence="7 9" id="KW-0472">Membrane</keyword>
<dbReference type="Proteomes" id="UP000244920">
    <property type="component" value="Chromosome"/>
</dbReference>
<feature type="transmembrane region" description="Helical" evidence="9">
    <location>
        <begin position="95"/>
        <end position="122"/>
    </location>
</feature>
<evidence type="ECO:0000256" key="3">
    <source>
        <dbReference type="ARBA" id="ARBA00022475"/>
    </source>
</evidence>
<evidence type="ECO:0000256" key="1">
    <source>
        <dbReference type="ARBA" id="ARBA00004429"/>
    </source>
</evidence>
<dbReference type="SUPFAM" id="SSF161098">
    <property type="entry name" value="MetI-like"/>
    <property type="match status" value="1"/>
</dbReference>
<comment type="subcellular location">
    <subcellularLocation>
        <location evidence="1">Cell inner membrane</location>
        <topology evidence="1">Multi-pass membrane protein</topology>
    </subcellularLocation>
    <subcellularLocation>
        <location evidence="9">Cell membrane</location>
        <topology evidence="9">Multi-pass membrane protein</topology>
    </subcellularLocation>
</comment>
<dbReference type="Pfam" id="PF00528">
    <property type="entry name" value="BPD_transp_1"/>
    <property type="match status" value="1"/>
</dbReference>
<keyword evidence="3" id="KW-1003">Cell membrane</keyword>
<evidence type="ECO:0000313" key="11">
    <source>
        <dbReference type="EMBL" id="AWI51714.1"/>
    </source>
</evidence>
<evidence type="ECO:0000256" key="2">
    <source>
        <dbReference type="ARBA" id="ARBA00022448"/>
    </source>
</evidence>
<evidence type="ECO:0000313" key="12">
    <source>
        <dbReference type="Proteomes" id="UP000244920"/>
    </source>
</evidence>
<sequence>MQNNREPEQFREINQISRFWSSFRNDKAALISLYLFIALLILVLIGHLIAPYHADQQFVGKELMPPSWDAKGQINHFMGTDDLGRDIFSRILAGFYYTVGSSLVVCFLIATVGGIIGIWAGLNEGKSISFLSHLFDTFLFIPALLITIIIATLMEPSLINAMFAIFLALLPHFIHRIYQVTQAELKREYVVTLRLDGANHKTLVKEVILPNVMNVATKELSMYFAFTILDISALSFIALGAASGTPEWGAMIRDSAELIYIAPWTIILPGLAITLSILIITLLSNNIIRVLTKYRNVSL</sequence>
<dbReference type="KEGG" id="apor:DDU33_09560"/>
<evidence type="ECO:0000256" key="7">
    <source>
        <dbReference type="ARBA" id="ARBA00023136"/>
    </source>
</evidence>
<evidence type="ECO:0000259" key="10">
    <source>
        <dbReference type="PROSITE" id="PS50928"/>
    </source>
</evidence>
<feature type="transmembrane region" description="Helical" evidence="9">
    <location>
        <begin position="159"/>
        <end position="178"/>
    </location>
</feature>
<feature type="domain" description="ABC transmembrane type-1" evidence="10">
    <location>
        <begin position="99"/>
        <end position="284"/>
    </location>
</feature>
<comment type="similarity">
    <text evidence="8">Belongs to the binding-protein-dependent transport system permease family. OppBC subfamily.</text>
</comment>
<keyword evidence="5 9" id="KW-0812">Transmembrane</keyword>
<evidence type="ECO:0000256" key="6">
    <source>
        <dbReference type="ARBA" id="ARBA00022989"/>
    </source>
</evidence>
<reference evidence="12" key="1">
    <citation type="submission" date="2018-05" db="EMBL/GenBank/DDBJ databases">
        <title>Complete genome sequence of Actinobacillus porcitonsillarum reference strain 9953L55 (CCUG 46996).</title>
        <authorList>
            <person name="Dona V."/>
            <person name="Perreten V."/>
        </authorList>
    </citation>
    <scope>NUCLEOTIDE SEQUENCE [LARGE SCALE GENOMIC DNA]</scope>
    <source>
        <strain evidence="12">9953L55</strain>
    </source>
</reference>
<evidence type="ECO:0000256" key="4">
    <source>
        <dbReference type="ARBA" id="ARBA00022519"/>
    </source>
</evidence>
<organism evidence="11 12">
    <name type="scientific">Actinobacillus porcitonsillarum</name>
    <dbReference type="NCBI Taxonomy" id="189834"/>
    <lineage>
        <taxon>Bacteria</taxon>
        <taxon>Pseudomonadati</taxon>
        <taxon>Pseudomonadota</taxon>
        <taxon>Gammaproteobacteria</taxon>
        <taxon>Pasteurellales</taxon>
        <taxon>Pasteurellaceae</taxon>
        <taxon>Actinobacillus</taxon>
    </lineage>
</organism>
<protein>
    <submittedName>
        <fullName evidence="11">Antimicrobial peptide ABC transporter permease SapC</fullName>
    </submittedName>
</protein>
<accession>A0A2U8FMV5</accession>
<name>A0A2U8FMV5_9PAST</name>